<dbReference type="Pfam" id="PF01740">
    <property type="entry name" value="STAS"/>
    <property type="match status" value="1"/>
</dbReference>
<dbReference type="EMBL" id="CAFBMF010000074">
    <property type="protein sequence ID" value="CAB4904622.1"/>
    <property type="molecule type" value="Genomic_DNA"/>
</dbReference>
<dbReference type="EMBL" id="CAFBLJ010000079">
    <property type="protein sequence ID" value="CAB4877372.1"/>
    <property type="molecule type" value="Genomic_DNA"/>
</dbReference>
<name>A0A6J7G8A8_9ZZZZ</name>
<evidence type="ECO:0000313" key="6">
    <source>
        <dbReference type="EMBL" id="CAB4904622.1"/>
    </source>
</evidence>
<protein>
    <submittedName>
        <fullName evidence="6">Unannotated protein</fullName>
    </submittedName>
</protein>
<dbReference type="GO" id="GO:0043856">
    <property type="term" value="F:anti-sigma factor antagonist activity"/>
    <property type="evidence" value="ECO:0007669"/>
    <property type="project" value="InterPro"/>
</dbReference>
<accession>A0A6J7G8A8</accession>
<dbReference type="Gene3D" id="3.30.750.24">
    <property type="entry name" value="STAS domain"/>
    <property type="match status" value="1"/>
</dbReference>
<gene>
    <name evidence="3" type="ORF">UFOPK2658_00569</name>
    <name evidence="4" type="ORF">UFOPK2880_00357</name>
    <name evidence="5" type="ORF">UFOPK3304_01346</name>
    <name evidence="6" type="ORF">UFOPK3494_01127</name>
    <name evidence="7" type="ORF">UFOPK4134_01816</name>
</gene>
<dbReference type="PROSITE" id="PS50801">
    <property type="entry name" value="STAS"/>
    <property type="match status" value="1"/>
</dbReference>
<feature type="domain" description="STAS" evidence="2">
    <location>
        <begin position="3"/>
        <end position="111"/>
    </location>
</feature>
<sequence length="111" mass="12046">MNLLSHSTLIDDVFVIGFTGELDVSTLPTLSDLLNKAVNQNHVHLALDLDGITVLDDAALGILLGAASRIRNNGGRMYVVCSNPKISDYLKRTQLDLIIPLANSVHDIPRN</sequence>
<evidence type="ECO:0000313" key="3">
    <source>
        <dbReference type="EMBL" id="CAB4713718.1"/>
    </source>
</evidence>
<dbReference type="AlphaFoldDB" id="A0A6J7G8A8"/>
<dbReference type="InterPro" id="IPR036513">
    <property type="entry name" value="STAS_dom_sf"/>
</dbReference>
<dbReference type="InterPro" id="IPR003658">
    <property type="entry name" value="Anti-sigma_ant"/>
</dbReference>
<evidence type="ECO:0000313" key="4">
    <source>
        <dbReference type="EMBL" id="CAB4764597.1"/>
    </source>
</evidence>
<proteinExistence type="inferred from homology"/>
<dbReference type="PANTHER" id="PTHR33495:SF2">
    <property type="entry name" value="ANTI-SIGMA FACTOR ANTAGONIST TM_1081-RELATED"/>
    <property type="match status" value="1"/>
</dbReference>
<dbReference type="EMBL" id="CAEZYH010000014">
    <property type="protein sequence ID" value="CAB4713718.1"/>
    <property type="molecule type" value="Genomic_DNA"/>
</dbReference>
<evidence type="ECO:0000256" key="1">
    <source>
        <dbReference type="ARBA" id="ARBA00009013"/>
    </source>
</evidence>
<dbReference type="InterPro" id="IPR002645">
    <property type="entry name" value="STAS_dom"/>
</dbReference>
<dbReference type="SUPFAM" id="SSF52091">
    <property type="entry name" value="SpoIIaa-like"/>
    <property type="match status" value="1"/>
</dbReference>
<reference evidence="6" key="1">
    <citation type="submission" date="2020-05" db="EMBL/GenBank/DDBJ databases">
        <authorList>
            <person name="Chiriac C."/>
            <person name="Salcher M."/>
            <person name="Ghai R."/>
            <person name="Kavagutti S V."/>
        </authorList>
    </citation>
    <scope>NUCLEOTIDE SEQUENCE</scope>
</reference>
<evidence type="ECO:0000259" key="2">
    <source>
        <dbReference type="PROSITE" id="PS50801"/>
    </source>
</evidence>
<dbReference type="EMBL" id="CAFBPS010000220">
    <property type="protein sequence ID" value="CAB5037827.1"/>
    <property type="molecule type" value="Genomic_DNA"/>
</dbReference>
<dbReference type="EMBL" id="CAEZZP010000013">
    <property type="protein sequence ID" value="CAB4764597.1"/>
    <property type="molecule type" value="Genomic_DNA"/>
</dbReference>
<evidence type="ECO:0000313" key="5">
    <source>
        <dbReference type="EMBL" id="CAB4877372.1"/>
    </source>
</evidence>
<evidence type="ECO:0000313" key="7">
    <source>
        <dbReference type="EMBL" id="CAB5037827.1"/>
    </source>
</evidence>
<dbReference type="CDD" id="cd07043">
    <property type="entry name" value="STAS_anti-anti-sigma_factors"/>
    <property type="match status" value="1"/>
</dbReference>
<organism evidence="6">
    <name type="scientific">freshwater metagenome</name>
    <dbReference type="NCBI Taxonomy" id="449393"/>
    <lineage>
        <taxon>unclassified sequences</taxon>
        <taxon>metagenomes</taxon>
        <taxon>ecological metagenomes</taxon>
    </lineage>
</organism>
<dbReference type="NCBIfam" id="TIGR00377">
    <property type="entry name" value="ant_ant_sig"/>
    <property type="match status" value="1"/>
</dbReference>
<comment type="similarity">
    <text evidence="1">Belongs to the anti-sigma-factor antagonist family.</text>
</comment>
<dbReference type="PANTHER" id="PTHR33495">
    <property type="entry name" value="ANTI-SIGMA FACTOR ANTAGONIST TM_1081-RELATED-RELATED"/>
    <property type="match status" value="1"/>
</dbReference>